<sequence>MAEISLADALKQRRTVRQFSKKAVALEALERLIWAAQGITGDQSKRTAPSAHSLHPLRMRIVADNVSGLAQGLYDVSSDDLSLTPLDLPGTRSALREASIGSPAWITDAACIIVVCADMLGPIQAFSEQRPYGARGARYVYLEAGAALQNIQLQAVAEGLGSVWVGGFDDGAVASALGLKAPLSPIILLCVGWPD</sequence>
<feature type="domain" description="Nitroreductase" evidence="1">
    <location>
        <begin position="10"/>
        <end position="193"/>
    </location>
</feature>
<dbReference type="Gene3D" id="3.40.109.10">
    <property type="entry name" value="NADH Oxidase"/>
    <property type="match status" value="1"/>
</dbReference>
<evidence type="ECO:0000313" key="3">
    <source>
        <dbReference type="Proteomes" id="UP001369958"/>
    </source>
</evidence>
<dbReference type="CDD" id="cd02142">
    <property type="entry name" value="McbC_SagB-like_oxidoreductase"/>
    <property type="match status" value="1"/>
</dbReference>
<dbReference type="Proteomes" id="UP001369958">
    <property type="component" value="Chromosome"/>
</dbReference>
<dbReference type="InterPro" id="IPR000415">
    <property type="entry name" value="Nitroreductase-like"/>
</dbReference>
<evidence type="ECO:0000313" key="2">
    <source>
        <dbReference type="EMBL" id="WWT33864.1"/>
    </source>
</evidence>
<dbReference type="PANTHER" id="PTHR43745:SF2">
    <property type="entry name" value="NITROREDUCTASE MJ1384-RELATED"/>
    <property type="match status" value="1"/>
</dbReference>
<dbReference type="InterPro" id="IPR029479">
    <property type="entry name" value="Nitroreductase"/>
</dbReference>
<dbReference type="RefSeq" id="WP_338609609.1">
    <property type="nucleotide sequence ID" value="NZ_CP146275.1"/>
</dbReference>
<reference evidence="2 3" key="1">
    <citation type="submission" date="2024-02" db="EMBL/GenBank/DDBJ databases">
        <title>Complete genome sequence of Pelagibacterium nitratireducens ZH15.</title>
        <authorList>
            <person name="Zhao L.H."/>
        </authorList>
    </citation>
    <scope>NUCLEOTIDE SEQUENCE [LARGE SCALE GENOMIC DNA]</scope>
    <source>
        <strain evidence="2 3">ZH15</strain>
    </source>
</reference>
<keyword evidence="3" id="KW-1185">Reference proteome</keyword>
<gene>
    <name evidence="2" type="ORF">V6617_05240</name>
</gene>
<dbReference type="InterPro" id="IPR052544">
    <property type="entry name" value="Bacteriocin_Proc_Enz"/>
</dbReference>
<evidence type="ECO:0000259" key="1">
    <source>
        <dbReference type="Pfam" id="PF00881"/>
    </source>
</evidence>
<accession>A0ABZ2I6N6</accession>
<protein>
    <submittedName>
        <fullName evidence="2">SagB/ThcOx family dehydrogenase</fullName>
    </submittedName>
</protein>
<dbReference type="EMBL" id="CP146275">
    <property type="protein sequence ID" value="WWT33864.1"/>
    <property type="molecule type" value="Genomic_DNA"/>
</dbReference>
<dbReference type="PANTHER" id="PTHR43745">
    <property type="entry name" value="NITROREDUCTASE MJ1384-RELATED"/>
    <property type="match status" value="1"/>
</dbReference>
<name>A0ABZ2I6N6_9HYPH</name>
<proteinExistence type="predicted"/>
<dbReference type="SUPFAM" id="SSF55469">
    <property type="entry name" value="FMN-dependent nitroreductase-like"/>
    <property type="match status" value="1"/>
</dbReference>
<dbReference type="Pfam" id="PF00881">
    <property type="entry name" value="Nitroreductase"/>
    <property type="match status" value="1"/>
</dbReference>
<organism evidence="2 3">
    <name type="scientific">Pelagibacterium nitratireducens</name>
    <dbReference type="NCBI Taxonomy" id="1046114"/>
    <lineage>
        <taxon>Bacteria</taxon>
        <taxon>Pseudomonadati</taxon>
        <taxon>Pseudomonadota</taxon>
        <taxon>Alphaproteobacteria</taxon>
        <taxon>Hyphomicrobiales</taxon>
        <taxon>Devosiaceae</taxon>
        <taxon>Pelagibacterium</taxon>
    </lineage>
</organism>